<dbReference type="GO" id="GO:0072330">
    <property type="term" value="P:monocarboxylic acid biosynthetic process"/>
    <property type="evidence" value="ECO:0007669"/>
    <property type="project" value="UniProtKB-ARBA"/>
</dbReference>
<dbReference type="PANTHER" id="PTHR13390:SF0">
    <property type="entry name" value="LIPID DROPLET-ASSOCIATED HYDROLASE"/>
    <property type="match status" value="1"/>
</dbReference>
<sequence length="361" mass="40496">CQADQNTFRCYTGSPVETNTTVFFISGNPGLIGYYHSFLSLLVRYLTDSDEPTRKKSYLYHIYGCSLGGFEVHDDEYSPSKSAYGSHNCDNQDDSNQRTRLYGLEDQICFVQEKLAALMDDDTGTSDQGLCTAQRRKVILIGHSAGAYIAMEIVRRHREAGLNLNPSQPIRPRPAFDIVGGIMLFPTVLDIAVSPSGRKLTTLLYFIPRLAVIASSLARFLILVLPTTTLYSLVRFVMNDPPTHALDTTVTFLRSTDRVRQALHMAADEMRTITSDKWTDDVWGLATACEPITKLFFYFGRNDHWVAEQTRDEIIASRGQHDGLGPRMFICEEGLPHAFCLKDNDIMARKVAGMIREIGNS</sequence>
<evidence type="ECO:0000256" key="3">
    <source>
        <dbReference type="ARBA" id="ARBA00022677"/>
    </source>
</evidence>
<dbReference type="GO" id="GO:0005811">
    <property type="term" value="C:lipid droplet"/>
    <property type="evidence" value="ECO:0007669"/>
    <property type="project" value="UniProtKB-SubCell"/>
</dbReference>
<gene>
    <name evidence="5" type="ORF">N7509_000139</name>
</gene>
<dbReference type="RefSeq" id="XP_056494887.1">
    <property type="nucleotide sequence ID" value="XM_056624786.1"/>
</dbReference>
<feature type="non-terminal residue" evidence="5">
    <location>
        <position position="361"/>
    </location>
</feature>
<dbReference type="Pfam" id="PF10230">
    <property type="entry name" value="LIDHydrolase"/>
    <property type="match status" value="1"/>
</dbReference>
<dbReference type="GO" id="GO:0019915">
    <property type="term" value="P:lipid storage"/>
    <property type="evidence" value="ECO:0007669"/>
    <property type="project" value="InterPro"/>
</dbReference>
<keyword evidence="6" id="KW-1185">Reference proteome</keyword>
<evidence type="ECO:0000313" key="6">
    <source>
        <dbReference type="Proteomes" id="UP001147747"/>
    </source>
</evidence>
<dbReference type="GO" id="GO:0016298">
    <property type="term" value="F:lipase activity"/>
    <property type="evidence" value="ECO:0007669"/>
    <property type="project" value="InterPro"/>
</dbReference>
<protein>
    <submittedName>
        <fullName evidence="5">Uncharacterized protein</fullName>
    </submittedName>
</protein>
<reference evidence="5" key="2">
    <citation type="journal article" date="2023" name="IMA Fungus">
        <title>Comparative genomic study of the Penicillium genus elucidates a diverse pangenome and 15 lateral gene transfer events.</title>
        <authorList>
            <person name="Petersen C."/>
            <person name="Sorensen T."/>
            <person name="Nielsen M.R."/>
            <person name="Sondergaard T.E."/>
            <person name="Sorensen J.L."/>
            <person name="Fitzpatrick D.A."/>
            <person name="Frisvad J.C."/>
            <person name="Nielsen K.L."/>
        </authorList>
    </citation>
    <scope>NUCLEOTIDE SEQUENCE</scope>
    <source>
        <strain evidence="5">IBT 29677</strain>
    </source>
</reference>
<evidence type="ECO:0000256" key="4">
    <source>
        <dbReference type="ARBA" id="ARBA00022801"/>
    </source>
</evidence>
<comment type="caution">
    <text evidence="5">The sequence shown here is derived from an EMBL/GenBank/DDBJ whole genome shotgun (WGS) entry which is preliminary data.</text>
</comment>
<name>A0A9W9WCP8_9EURO</name>
<dbReference type="Gene3D" id="3.40.50.1820">
    <property type="entry name" value="alpha/beta hydrolase"/>
    <property type="match status" value="1"/>
</dbReference>
<reference evidence="5" key="1">
    <citation type="submission" date="2022-12" db="EMBL/GenBank/DDBJ databases">
        <authorList>
            <person name="Petersen C."/>
        </authorList>
    </citation>
    <scope>NUCLEOTIDE SEQUENCE</scope>
    <source>
        <strain evidence="5">IBT 29677</strain>
    </source>
</reference>
<dbReference type="PANTHER" id="PTHR13390">
    <property type="entry name" value="LIPASE"/>
    <property type="match status" value="1"/>
</dbReference>
<keyword evidence="4" id="KW-0378">Hydrolase</keyword>
<proteinExistence type="inferred from homology"/>
<keyword evidence="3" id="KW-0551">Lipid droplet</keyword>
<comment type="subcellular location">
    <subcellularLocation>
        <location evidence="1">Lipid droplet</location>
    </subcellularLocation>
</comment>
<dbReference type="AlphaFoldDB" id="A0A9W9WCP8"/>
<evidence type="ECO:0000256" key="2">
    <source>
        <dbReference type="ARBA" id="ARBA00008300"/>
    </source>
</evidence>
<dbReference type="GeneID" id="81363766"/>
<dbReference type="GO" id="GO:0017000">
    <property type="term" value="P:antibiotic biosynthetic process"/>
    <property type="evidence" value="ECO:0007669"/>
    <property type="project" value="UniProtKB-ARBA"/>
</dbReference>
<dbReference type="SUPFAM" id="SSF53474">
    <property type="entry name" value="alpha/beta-Hydrolases"/>
    <property type="match status" value="1"/>
</dbReference>
<dbReference type="InterPro" id="IPR019363">
    <property type="entry name" value="LDAH"/>
</dbReference>
<accession>A0A9W9WCP8</accession>
<dbReference type="Proteomes" id="UP001147747">
    <property type="component" value="Unassembled WGS sequence"/>
</dbReference>
<comment type="similarity">
    <text evidence="2">Belongs to the AB hydrolase superfamily. LDAH family.</text>
</comment>
<dbReference type="InterPro" id="IPR029058">
    <property type="entry name" value="AB_hydrolase_fold"/>
</dbReference>
<organism evidence="5 6">
    <name type="scientific">Penicillium cosmopolitanum</name>
    <dbReference type="NCBI Taxonomy" id="1131564"/>
    <lineage>
        <taxon>Eukaryota</taxon>
        <taxon>Fungi</taxon>
        <taxon>Dikarya</taxon>
        <taxon>Ascomycota</taxon>
        <taxon>Pezizomycotina</taxon>
        <taxon>Eurotiomycetes</taxon>
        <taxon>Eurotiomycetidae</taxon>
        <taxon>Eurotiales</taxon>
        <taxon>Aspergillaceae</taxon>
        <taxon>Penicillium</taxon>
    </lineage>
</organism>
<evidence type="ECO:0000313" key="5">
    <source>
        <dbReference type="EMBL" id="KAJ5415041.1"/>
    </source>
</evidence>
<evidence type="ECO:0000256" key="1">
    <source>
        <dbReference type="ARBA" id="ARBA00004502"/>
    </source>
</evidence>
<dbReference type="OrthoDB" id="448051at2759"/>
<dbReference type="EMBL" id="JAPZBU010000001">
    <property type="protein sequence ID" value="KAJ5415041.1"/>
    <property type="molecule type" value="Genomic_DNA"/>
</dbReference>